<organism evidence="4 5">
    <name type="scientific">Derxia gummosa DSM 723</name>
    <dbReference type="NCBI Taxonomy" id="1121388"/>
    <lineage>
        <taxon>Bacteria</taxon>
        <taxon>Pseudomonadati</taxon>
        <taxon>Pseudomonadota</taxon>
        <taxon>Betaproteobacteria</taxon>
        <taxon>Burkholderiales</taxon>
        <taxon>Alcaligenaceae</taxon>
        <taxon>Derxia</taxon>
    </lineage>
</organism>
<name>A0A8B6X549_9BURK</name>
<evidence type="ECO:0000313" key="4">
    <source>
        <dbReference type="Proteomes" id="UP000675920"/>
    </source>
</evidence>
<dbReference type="InterPro" id="IPR001610">
    <property type="entry name" value="PAC"/>
</dbReference>
<reference evidence="5" key="1">
    <citation type="submission" date="2025-08" db="UniProtKB">
        <authorList>
            <consortium name="RefSeq"/>
        </authorList>
    </citation>
    <scope>IDENTIFICATION</scope>
</reference>
<feature type="domain" description="PAC" evidence="3">
    <location>
        <begin position="453"/>
        <end position="505"/>
    </location>
</feature>
<dbReference type="NCBIfam" id="TIGR00229">
    <property type="entry name" value="sensory_box"/>
    <property type="match status" value="5"/>
</dbReference>
<dbReference type="InterPro" id="IPR000014">
    <property type="entry name" value="PAS"/>
</dbReference>
<dbReference type="SMART" id="SM00091">
    <property type="entry name" value="PAS"/>
    <property type="match status" value="5"/>
</dbReference>
<dbReference type="OrthoDB" id="434992at2"/>
<sequence>MDGDAASMFEAQATAFGPSPIATAVLDTELKLRVWNPAIVELTGVPAPRALGHRPIEVLPRPVAERLEAIALRPIHDGRDDAREAFAWDDGPQGRRWLDMRRGVLRDAAGRHVGVLLHLTDATTERVLGQHVDALREALESAGLLVLRYDREGRVLDANATAQTALGSPRAELIGGSIFDIDVDSPRAAFSTTWSRLVETHGHYYQTRLRRRDGSLLPVEVFCAFSALGGEPTVFALARDRSAELEQQQALLHSFAETRAIVESAPLGIVFFKDMQPVRISQHMSTLLGYDQGELRLIDWTRLVESEAEVRSLAATAIGALDAGRAFTLEARLRRKDGQPLLCRVYGAPIGNTHWRSAGAVVCLQDITEQRAIEKALRNALRELSLVFDSAVLGLVHVANGRVVRANPHFERLFMQGAGAMQGAEVEALFDDAAEFARLRERFSREEGRRGPYQFDCRLRRADGSPFWAVVHGSWLDTGRDDGCATIAAIVDVTRERESELALRASEERFRLFAENIGSVFYIADAATGELLYVNERQYADIFGGTIDELRRMPFSAGGPVHHDDVARVRAHVSAADEIDGEGGIDFRILHPRKGERMGQLRLSRRQLADGRRMDFAIVDDVTEQRQTEAARMRALEEQRDLLVREVHHRIKNNLQGVAGLLQQTARSRPQIADVLTEVVGQIQAISQVHGLQMRAREALPLLAMAKAVINNVGSLYDMRLAVTESGSGLDEIVLPEQEAVPLALVLNELGTNAVKHRRPLAAVAASFEADGEQVVVTLRNEGRLPEGFDLARIGRATSGLGLLKSLLPRRGSQLQLIQDGEVVVTRLALSPPAIARRTGG</sequence>
<dbReference type="RefSeq" id="WP_028312067.1">
    <property type="nucleotide sequence ID" value="NZ_AXWS01000014.1"/>
</dbReference>
<dbReference type="Proteomes" id="UP000675920">
    <property type="component" value="Unplaced"/>
</dbReference>
<dbReference type="Gene3D" id="3.30.565.10">
    <property type="entry name" value="Histidine kinase-like ATPase, C-terminal domain"/>
    <property type="match status" value="1"/>
</dbReference>
<evidence type="ECO:0000313" key="5">
    <source>
        <dbReference type="RefSeq" id="WP_028312067.1"/>
    </source>
</evidence>
<dbReference type="InterPro" id="IPR000700">
    <property type="entry name" value="PAS-assoc_C"/>
</dbReference>
<feature type="coiled-coil region" evidence="1">
    <location>
        <begin position="619"/>
        <end position="646"/>
    </location>
</feature>
<dbReference type="InterPro" id="IPR013656">
    <property type="entry name" value="PAS_4"/>
</dbReference>
<dbReference type="SMART" id="SM00086">
    <property type="entry name" value="PAC"/>
    <property type="match status" value="3"/>
</dbReference>
<dbReference type="InterPro" id="IPR035965">
    <property type="entry name" value="PAS-like_dom_sf"/>
</dbReference>
<dbReference type="PROSITE" id="PS50112">
    <property type="entry name" value="PAS"/>
    <property type="match status" value="1"/>
</dbReference>
<keyword evidence="1" id="KW-0175">Coiled coil</keyword>
<dbReference type="AlphaFoldDB" id="A0A8B6X549"/>
<evidence type="ECO:0000259" key="3">
    <source>
        <dbReference type="PROSITE" id="PS50113"/>
    </source>
</evidence>
<protein>
    <submittedName>
        <fullName evidence="5">PAS domain S-box protein</fullName>
    </submittedName>
</protein>
<dbReference type="Pfam" id="PF13426">
    <property type="entry name" value="PAS_9"/>
    <property type="match status" value="2"/>
</dbReference>
<keyword evidence="4" id="KW-1185">Reference proteome</keyword>
<proteinExistence type="predicted"/>
<dbReference type="InterPro" id="IPR011495">
    <property type="entry name" value="Sig_transdc_His_kin_sub2_dim/P"/>
</dbReference>
<dbReference type="Gene3D" id="3.30.450.20">
    <property type="entry name" value="PAS domain"/>
    <property type="match status" value="5"/>
</dbReference>
<dbReference type="InterPro" id="IPR052155">
    <property type="entry name" value="Biofilm_reg_signaling"/>
</dbReference>
<evidence type="ECO:0000256" key="1">
    <source>
        <dbReference type="SAM" id="Coils"/>
    </source>
</evidence>
<dbReference type="PANTHER" id="PTHR44757:SF2">
    <property type="entry name" value="BIOFILM ARCHITECTURE MAINTENANCE PROTEIN MBAA"/>
    <property type="match status" value="1"/>
</dbReference>
<feature type="domain" description="PAC" evidence="3">
    <location>
        <begin position="327"/>
        <end position="379"/>
    </location>
</feature>
<feature type="domain" description="PAS" evidence="2">
    <location>
        <begin position="131"/>
        <end position="181"/>
    </location>
</feature>
<dbReference type="Pfam" id="PF07568">
    <property type="entry name" value="HisKA_2"/>
    <property type="match status" value="1"/>
</dbReference>
<accession>A0A8B6X549</accession>
<dbReference type="CDD" id="cd00130">
    <property type="entry name" value="PAS"/>
    <property type="match status" value="4"/>
</dbReference>
<evidence type="ECO:0000259" key="2">
    <source>
        <dbReference type="PROSITE" id="PS50112"/>
    </source>
</evidence>
<dbReference type="InterPro" id="IPR036890">
    <property type="entry name" value="HATPase_C_sf"/>
</dbReference>
<dbReference type="PANTHER" id="PTHR44757">
    <property type="entry name" value="DIGUANYLATE CYCLASE DGCP"/>
    <property type="match status" value="1"/>
</dbReference>
<dbReference type="Pfam" id="PF08448">
    <property type="entry name" value="PAS_4"/>
    <property type="match status" value="2"/>
</dbReference>
<dbReference type="SUPFAM" id="SSF55785">
    <property type="entry name" value="PYP-like sensor domain (PAS domain)"/>
    <property type="match status" value="5"/>
</dbReference>
<dbReference type="PROSITE" id="PS50113">
    <property type="entry name" value="PAC"/>
    <property type="match status" value="2"/>
</dbReference>